<keyword evidence="2" id="KW-1185">Reference proteome</keyword>
<organism evidence="1 2">
    <name type="scientific">Liparis tanakae</name>
    <name type="common">Tanaka's snailfish</name>
    <dbReference type="NCBI Taxonomy" id="230148"/>
    <lineage>
        <taxon>Eukaryota</taxon>
        <taxon>Metazoa</taxon>
        <taxon>Chordata</taxon>
        <taxon>Craniata</taxon>
        <taxon>Vertebrata</taxon>
        <taxon>Euteleostomi</taxon>
        <taxon>Actinopterygii</taxon>
        <taxon>Neopterygii</taxon>
        <taxon>Teleostei</taxon>
        <taxon>Neoteleostei</taxon>
        <taxon>Acanthomorphata</taxon>
        <taxon>Eupercaria</taxon>
        <taxon>Perciformes</taxon>
        <taxon>Cottioidei</taxon>
        <taxon>Cottales</taxon>
        <taxon>Liparidae</taxon>
        <taxon>Liparis</taxon>
    </lineage>
</organism>
<comment type="caution">
    <text evidence="1">The sequence shown here is derived from an EMBL/GenBank/DDBJ whole genome shotgun (WGS) entry which is preliminary data.</text>
</comment>
<dbReference type="EMBL" id="SRLO01000118">
    <property type="protein sequence ID" value="TNN74095.1"/>
    <property type="molecule type" value="Genomic_DNA"/>
</dbReference>
<protein>
    <submittedName>
        <fullName evidence="1">Uncharacterized protein</fullName>
    </submittedName>
</protein>
<gene>
    <name evidence="1" type="ORF">EYF80_015736</name>
</gene>
<evidence type="ECO:0000313" key="1">
    <source>
        <dbReference type="EMBL" id="TNN74095.1"/>
    </source>
</evidence>
<reference evidence="1 2" key="1">
    <citation type="submission" date="2019-03" db="EMBL/GenBank/DDBJ databases">
        <title>First draft genome of Liparis tanakae, snailfish: a comprehensive survey of snailfish specific genes.</title>
        <authorList>
            <person name="Kim W."/>
            <person name="Song I."/>
            <person name="Jeong J.-H."/>
            <person name="Kim D."/>
            <person name="Kim S."/>
            <person name="Ryu S."/>
            <person name="Song J.Y."/>
            <person name="Lee S.K."/>
        </authorList>
    </citation>
    <scope>NUCLEOTIDE SEQUENCE [LARGE SCALE GENOMIC DNA]</scope>
    <source>
        <tissue evidence="1">Muscle</tissue>
    </source>
</reference>
<dbReference type="OrthoDB" id="123207at2759"/>
<accession>A0A4Z2I9L6</accession>
<dbReference type="Proteomes" id="UP000314294">
    <property type="component" value="Unassembled WGS sequence"/>
</dbReference>
<evidence type="ECO:0000313" key="2">
    <source>
        <dbReference type="Proteomes" id="UP000314294"/>
    </source>
</evidence>
<name>A0A4Z2I9L6_9TELE</name>
<sequence>MEDTLIVAVSGHFELENIFSYGYRNRRKKDAWRAVREDVGLPAHPAISVEKESDDVADPDFVLTAYDQCQVIVTGVFKVYSDMGPSAKSKRRQPAVEVLQDQICSLSVSYQKSKWEKLVEYETFVSHCVLV</sequence>
<proteinExistence type="predicted"/>
<dbReference type="AlphaFoldDB" id="A0A4Z2I9L6"/>